<protein>
    <submittedName>
        <fullName evidence="1">Uncharacterized protein</fullName>
    </submittedName>
</protein>
<reference evidence="1 2" key="1">
    <citation type="submission" date="2018-10" db="EMBL/GenBank/DDBJ databases">
        <title>A high-quality apple genome assembly.</title>
        <authorList>
            <person name="Hu J."/>
        </authorList>
    </citation>
    <scope>NUCLEOTIDE SEQUENCE [LARGE SCALE GENOMIC DNA]</scope>
    <source>
        <strain evidence="2">cv. HFTH1</strain>
        <tissue evidence="1">Young leaf</tissue>
    </source>
</reference>
<organism evidence="1 2">
    <name type="scientific">Malus domestica</name>
    <name type="common">Apple</name>
    <name type="synonym">Pyrus malus</name>
    <dbReference type="NCBI Taxonomy" id="3750"/>
    <lineage>
        <taxon>Eukaryota</taxon>
        <taxon>Viridiplantae</taxon>
        <taxon>Streptophyta</taxon>
        <taxon>Embryophyta</taxon>
        <taxon>Tracheophyta</taxon>
        <taxon>Spermatophyta</taxon>
        <taxon>Magnoliopsida</taxon>
        <taxon>eudicotyledons</taxon>
        <taxon>Gunneridae</taxon>
        <taxon>Pentapetalae</taxon>
        <taxon>rosids</taxon>
        <taxon>fabids</taxon>
        <taxon>Rosales</taxon>
        <taxon>Rosaceae</taxon>
        <taxon>Amygdaloideae</taxon>
        <taxon>Maleae</taxon>
        <taxon>Malus</taxon>
    </lineage>
</organism>
<keyword evidence="2" id="KW-1185">Reference proteome</keyword>
<accession>A0A498JSN9</accession>
<dbReference type="Proteomes" id="UP000290289">
    <property type="component" value="Chromosome 5"/>
</dbReference>
<comment type="caution">
    <text evidence="1">The sequence shown here is derived from an EMBL/GenBank/DDBJ whole genome shotgun (WGS) entry which is preliminary data.</text>
</comment>
<evidence type="ECO:0000313" key="1">
    <source>
        <dbReference type="EMBL" id="RXH98066.1"/>
    </source>
</evidence>
<evidence type="ECO:0000313" key="2">
    <source>
        <dbReference type="Proteomes" id="UP000290289"/>
    </source>
</evidence>
<name>A0A498JSN9_MALDO</name>
<proteinExistence type="predicted"/>
<dbReference type="EMBL" id="RDQH01000331">
    <property type="protein sequence ID" value="RXH98066.1"/>
    <property type="molecule type" value="Genomic_DNA"/>
</dbReference>
<sequence length="81" mass="9373">MELQCSFNEKTHYQTVFFFQKHFYKKVYQTLCCFISQPLILTAQPLILTAHNNTKPALRQVYGLAAGKPEKLDSVLHVVEN</sequence>
<dbReference type="AlphaFoldDB" id="A0A498JSN9"/>
<gene>
    <name evidence="1" type="ORF">DVH24_010391</name>
</gene>